<dbReference type="InterPro" id="IPR023772">
    <property type="entry name" value="DNA-bd_HTH_TetR-type_CS"/>
</dbReference>
<dbReference type="RefSeq" id="WP_106205238.1">
    <property type="nucleotide sequence ID" value="NZ_PVTD01000004.1"/>
</dbReference>
<keyword evidence="2" id="KW-0805">Transcription regulation</keyword>
<dbReference type="GO" id="GO:0000976">
    <property type="term" value="F:transcription cis-regulatory region binding"/>
    <property type="evidence" value="ECO:0007669"/>
    <property type="project" value="TreeGrafter"/>
</dbReference>
<evidence type="ECO:0000256" key="2">
    <source>
        <dbReference type="ARBA" id="ARBA00023015"/>
    </source>
</evidence>
<dbReference type="OrthoDB" id="9809265at2"/>
<keyword evidence="4" id="KW-0804">Transcription</keyword>
<name>A0A2T0RRU5_9RHOB</name>
<feature type="domain" description="HTH tetR-type" evidence="6">
    <location>
        <begin position="17"/>
        <end position="77"/>
    </location>
</feature>
<dbReference type="InterPro" id="IPR039538">
    <property type="entry name" value="BetI_C"/>
</dbReference>
<keyword evidence="8" id="KW-1185">Reference proteome</keyword>
<keyword evidence="3 5" id="KW-0238">DNA-binding</keyword>
<feature type="DNA-binding region" description="H-T-H motif" evidence="5">
    <location>
        <begin position="40"/>
        <end position="59"/>
    </location>
</feature>
<dbReference type="InterPro" id="IPR009057">
    <property type="entry name" value="Homeodomain-like_sf"/>
</dbReference>
<dbReference type="EMBL" id="PVTD01000004">
    <property type="protein sequence ID" value="PRY23862.1"/>
    <property type="molecule type" value="Genomic_DNA"/>
</dbReference>
<proteinExistence type="predicted"/>
<comment type="caution">
    <text evidence="7">The sequence shown here is derived from an EMBL/GenBank/DDBJ whole genome shotgun (WGS) entry which is preliminary data.</text>
</comment>
<dbReference type="Gene3D" id="1.10.357.10">
    <property type="entry name" value="Tetracycline Repressor, domain 2"/>
    <property type="match status" value="1"/>
</dbReference>
<evidence type="ECO:0000256" key="1">
    <source>
        <dbReference type="ARBA" id="ARBA00022491"/>
    </source>
</evidence>
<protein>
    <submittedName>
        <fullName evidence="7">TetR family transcriptional regulator</fullName>
    </submittedName>
</protein>
<evidence type="ECO:0000256" key="5">
    <source>
        <dbReference type="PROSITE-ProRule" id="PRU00335"/>
    </source>
</evidence>
<accession>A0A2T0RRU5</accession>
<evidence type="ECO:0000256" key="3">
    <source>
        <dbReference type="ARBA" id="ARBA00023125"/>
    </source>
</evidence>
<dbReference type="PANTHER" id="PTHR30055:SF228">
    <property type="entry name" value="TRANSCRIPTIONAL REGULATOR-RELATED"/>
    <property type="match status" value="1"/>
</dbReference>
<evidence type="ECO:0000259" key="6">
    <source>
        <dbReference type="PROSITE" id="PS50977"/>
    </source>
</evidence>
<dbReference type="SUPFAM" id="SSF46689">
    <property type="entry name" value="Homeodomain-like"/>
    <property type="match status" value="1"/>
</dbReference>
<sequence length="222" mass="24802">MPDSTRQRRPFRREGPDLRRRELIDATLRVIASRGMDAATVRTISEEAGVTPGLIRHYFETKEDLLGAAYDQHMTTLIEMSQQAVEDASQPAVRRLARFVETTLSTPVTDPEALQLWAGFIQRVRRDEAMRRIHRTNYHSFLSCLEELISGALAARGRRPSPDDLKRLTIASNAVVDGLWLEGSALPEMLGPDELTSIALDAIGAILGLDGLNDDLRKELDK</sequence>
<dbReference type="PROSITE" id="PS50977">
    <property type="entry name" value="HTH_TETR_2"/>
    <property type="match status" value="1"/>
</dbReference>
<evidence type="ECO:0000313" key="7">
    <source>
        <dbReference type="EMBL" id="PRY23862.1"/>
    </source>
</evidence>
<dbReference type="GO" id="GO:0003700">
    <property type="term" value="F:DNA-binding transcription factor activity"/>
    <property type="evidence" value="ECO:0007669"/>
    <property type="project" value="TreeGrafter"/>
</dbReference>
<reference evidence="7 8" key="1">
    <citation type="submission" date="2018-03" db="EMBL/GenBank/DDBJ databases">
        <title>Genomic Encyclopedia of Archaeal and Bacterial Type Strains, Phase II (KMG-II): from individual species to whole genera.</title>
        <authorList>
            <person name="Goeker M."/>
        </authorList>
    </citation>
    <scope>NUCLEOTIDE SEQUENCE [LARGE SCALE GENOMIC DNA]</scope>
    <source>
        <strain evidence="7 8">DSM 29328</strain>
    </source>
</reference>
<gene>
    <name evidence="7" type="ORF">CLV78_104355</name>
</gene>
<dbReference type="PROSITE" id="PS01081">
    <property type="entry name" value="HTH_TETR_1"/>
    <property type="match status" value="1"/>
</dbReference>
<dbReference type="InterPro" id="IPR050109">
    <property type="entry name" value="HTH-type_TetR-like_transc_reg"/>
</dbReference>
<evidence type="ECO:0000256" key="4">
    <source>
        <dbReference type="ARBA" id="ARBA00023163"/>
    </source>
</evidence>
<dbReference type="AlphaFoldDB" id="A0A2T0RRU5"/>
<dbReference type="PANTHER" id="PTHR30055">
    <property type="entry name" value="HTH-TYPE TRANSCRIPTIONAL REGULATOR RUTR"/>
    <property type="match status" value="1"/>
</dbReference>
<dbReference type="SUPFAM" id="SSF48498">
    <property type="entry name" value="Tetracyclin repressor-like, C-terminal domain"/>
    <property type="match status" value="1"/>
</dbReference>
<dbReference type="Pfam" id="PF13977">
    <property type="entry name" value="TetR_C_6"/>
    <property type="match status" value="1"/>
</dbReference>
<dbReference type="Pfam" id="PF00440">
    <property type="entry name" value="TetR_N"/>
    <property type="match status" value="1"/>
</dbReference>
<evidence type="ECO:0000313" key="8">
    <source>
        <dbReference type="Proteomes" id="UP000239480"/>
    </source>
</evidence>
<dbReference type="InterPro" id="IPR001647">
    <property type="entry name" value="HTH_TetR"/>
</dbReference>
<dbReference type="InterPro" id="IPR036271">
    <property type="entry name" value="Tet_transcr_reg_TetR-rel_C_sf"/>
</dbReference>
<organism evidence="7 8">
    <name type="scientific">Aliiruegeria haliotis</name>
    <dbReference type="NCBI Taxonomy" id="1280846"/>
    <lineage>
        <taxon>Bacteria</taxon>
        <taxon>Pseudomonadati</taxon>
        <taxon>Pseudomonadota</taxon>
        <taxon>Alphaproteobacteria</taxon>
        <taxon>Rhodobacterales</taxon>
        <taxon>Roseobacteraceae</taxon>
        <taxon>Aliiruegeria</taxon>
    </lineage>
</organism>
<dbReference type="Proteomes" id="UP000239480">
    <property type="component" value="Unassembled WGS sequence"/>
</dbReference>
<dbReference type="PRINTS" id="PR00455">
    <property type="entry name" value="HTHTETR"/>
</dbReference>
<keyword evidence="1" id="KW-0678">Repressor</keyword>